<keyword evidence="3" id="KW-0804">Transcription</keyword>
<dbReference type="CDD" id="cd01392">
    <property type="entry name" value="HTH_LacI"/>
    <property type="match status" value="1"/>
</dbReference>
<dbReference type="Pfam" id="PF00356">
    <property type="entry name" value="LacI"/>
    <property type="match status" value="1"/>
</dbReference>
<sequence>MTVSRFLNKPEMLRPATRAVVERAIQELRFVPNEAARSLISGRTNTVALIVADITNPYFTTLARGVEDAAAALALTLILGNTDERLDKEDRYLHTLAARRVDGVILSPARGERHDFGELARWDIPIVLIDRRVPDAAADFLTSDSFDGGRQLTAHFLARGCRDVVFIGGPPGVTSLEDRAAGYRAVMQESGLTPTTHFGRYDRHSGEEIVDRLAAAGPMPRGIIAANNLVAVGAITALRRHGLRVPEDVALGCFGDIELAASIDPFLTVVAHPAYEIGRTAMQMLAERMTGFAGPPRERMLPVELIVRRSA</sequence>
<dbReference type="PANTHER" id="PTHR30146">
    <property type="entry name" value="LACI-RELATED TRANSCRIPTIONAL REPRESSOR"/>
    <property type="match status" value="1"/>
</dbReference>
<keyword evidence="1" id="KW-0805">Transcription regulation</keyword>
<evidence type="ECO:0000259" key="4">
    <source>
        <dbReference type="PROSITE" id="PS50932"/>
    </source>
</evidence>
<dbReference type="Gene3D" id="1.10.260.40">
    <property type="entry name" value="lambda repressor-like DNA-binding domains"/>
    <property type="match status" value="1"/>
</dbReference>
<dbReference type="InterPro" id="IPR046335">
    <property type="entry name" value="LacI/GalR-like_sensor"/>
</dbReference>
<evidence type="ECO:0000313" key="5">
    <source>
        <dbReference type="EMBL" id="CAA9306243.1"/>
    </source>
</evidence>
<dbReference type="SMART" id="SM00354">
    <property type="entry name" value="HTH_LACI"/>
    <property type="match status" value="1"/>
</dbReference>
<protein>
    <recommendedName>
        <fullName evidence="4">HTH lacI-type domain-containing protein</fullName>
    </recommendedName>
</protein>
<dbReference type="SUPFAM" id="SSF53822">
    <property type="entry name" value="Periplasmic binding protein-like I"/>
    <property type="match status" value="1"/>
</dbReference>
<feature type="domain" description="HTH lacI-type" evidence="4">
    <location>
        <begin position="1"/>
        <end position="41"/>
    </location>
</feature>
<keyword evidence="2" id="KW-0238">DNA-binding</keyword>
<dbReference type="Pfam" id="PF13377">
    <property type="entry name" value="Peripla_BP_3"/>
    <property type="match status" value="1"/>
</dbReference>
<evidence type="ECO:0000256" key="3">
    <source>
        <dbReference type="ARBA" id="ARBA00023163"/>
    </source>
</evidence>
<evidence type="ECO:0000256" key="1">
    <source>
        <dbReference type="ARBA" id="ARBA00023015"/>
    </source>
</evidence>
<dbReference type="GO" id="GO:0000976">
    <property type="term" value="F:transcription cis-regulatory region binding"/>
    <property type="evidence" value="ECO:0007669"/>
    <property type="project" value="TreeGrafter"/>
</dbReference>
<reference evidence="5" key="1">
    <citation type="submission" date="2020-02" db="EMBL/GenBank/DDBJ databases">
        <authorList>
            <person name="Meier V. D."/>
        </authorList>
    </citation>
    <scope>NUCLEOTIDE SEQUENCE</scope>
    <source>
        <strain evidence="5">AVDCRST_MAG40</strain>
    </source>
</reference>
<dbReference type="EMBL" id="CADCTX010000199">
    <property type="protein sequence ID" value="CAA9306243.1"/>
    <property type="molecule type" value="Genomic_DNA"/>
</dbReference>
<evidence type="ECO:0000256" key="2">
    <source>
        <dbReference type="ARBA" id="ARBA00023125"/>
    </source>
</evidence>
<dbReference type="Gene3D" id="3.40.50.2300">
    <property type="match status" value="2"/>
</dbReference>
<gene>
    <name evidence="5" type="ORF">AVDCRST_MAG40-691</name>
</gene>
<dbReference type="GO" id="GO:0003700">
    <property type="term" value="F:DNA-binding transcription factor activity"/>
    <property type="evidence" value="ECO:0007669"/>
    <property type="project" value="TreeGrafter"/>
</dbReference>
<accession>A0A6J4KJD6</accession>
<dbReference type="InterPro" id="IPR028082">
    <property type="entry name" value="Peripla_BP_I"/>
</dbReference>
<dbReference type="SUPFAM" id="SSF47413">
    <property type="entry name" value="lambda repressor-like DNA-binding domains"/>
    <property type="match status" value="1"/>
</dbReference>
<name>A0A6J4KJD6_9BACT</name>
<dbReference type="InterPro" id="IPR000843">
    <property type="entry name" value="HTH_LacI"/>
</dbReference>
<dbReference type="PROSITE" id="PS50932">
    <property type="entry name" value="HTH_LACI_2"/>
    <property type="match status" value="1"/>
</dbReference>
<dbReference type="InterPro" id="IPR010982">
    <property type="entry name" value="Lambda_DNA-bd_dom_sf"/>
</dbReference>
<dbReference type="PANTHER" id="PTHR30146:SF109">
    <property type="entry name" value="HTH-TYPE TRANSCRIPTIONAL REGULATOR GALS"/>
    <property type="match status" value="1"/>
</dbReference>
<dbReference type="CDD" id="cd06267">
    <property type="entry name" value="PBP1_LacI_sugar_binding-like"/>
    <property type="match status" value="1"/>
</dbReference>
<dbReference type="AlphaFoldDB" id="A0A6J4KJD6"/>
<proteinExistence type="predicted"/>
<organism evidence="5">
    <name type="scientific">uncultured Gemmatimonadaceae bacterium</name>
    <dbReference type="NCBI Taxonomy" id="246130"/>
    <lineage>
        <taxon>Bacteria</taxon>
        <taxon>Pseudomonadati</taxon>
        <taxon>Gemmatimonadota</taxon>
        <taxon>Gemmatimonadia</taxon>
        <taxon>Gemmatimonadales</taxon>
        <taxon>Gemmatimonadaceae</taxon>
        <taxon>environmental samples</taxon>
    </lineage>
</organism>